<accession>A0A0D0D0R8</accession>
<dbReference type="OrthoDB" id="2680459at2759"/>
<feature type="compositionally biased region" description="Basic and acidic residues" evidence="1">
    <location>
        <begin position="232"/>
        <end position="241"/>
    </location>
</feature>
<feature type="compositionally biased region" description="Polar residues" evidence="1">
    <location>
        <begin position="205"/>
        <end position="216"/>
    </location>
</feature>
<dbReference type="InParanoid" id="A0A0D0D0R8"/>
<dbReference type="EMBL" id="KN825765">
    <property type="protein sequence ID" value="KIK81603.1"/>
    <property type="molecule type" value="Genomic_DNA"/>
</dbReference>
<organism evidence="2 3">
    <name type="scientific">Paxillus rubicundulus Ve08.2h10</name>
    <dbReference type="NCBI Taxonomy" id="930991"/>
    <lineage>
        <taxon>Eukaryota</taxon>
        <taxon>Fungi</taxon>
        <taxon>Dikarya</taxon>
        <taxon>Basidiomycota</taxon>
        <taxon>Agaricomycotina</taxon>
        <taxon>Agaricomycetes</taxon>
        <taxon>Agaricomycetidae</taxon>
        <taxon>Boletales</taxon>
        <taxon>Paxilineae</taxon>
        <taxon>Paxillaceae</taxon>
        <taxon>Paxillus</taxon>
    </lineage>
</organism>
<keyword evidence="3" id="KW-1185">Reference proteome</keyword>
<evidence type="ECO:0000313" key="2">
    <source>
        <dbReference type="EMBL" id="KIK81603.1"/>
    </source>
</evidence>
<evidence type="ECO:0000313" key="3">
    <source>
        <dbReference type="Proteomes" id="UP000054538"/>
    </source>
</evidence>
<feature type="compositionally biased region" description="Basic and acidic residues" evidence="1">
    <location>
        <begin position="251"/>
        <end position="266"/>
    </location>
</feature>
<dbReference type="Proteomes" id="UP000054538">
    <property type="component" value="Unassembled WGS sequence"/>
</dbReference>
<feature type="region of interest" description="Disordered" evidence="1">
    <location>
        <begin position="462"/>
        <end position="481"/>
    </location>
</feature>
<dbReference type="HOGENOM" id="CLU_567530_0_0_1"/>
<proteinExistence type="predicted"/>
<protein>
    <submittedName>
        <fullName evidence="2">Uncharacterized protein</fullName>
    </submittedName>
</protein>
<gene>
    <name evidence="2" type="ORF">PAXRUDRAFT_27823</name>
</gene>
<name>A0A0D0D0R8_9AGAM</name>
<reference evidence="2 3" key="1">
    <citation type="submission" date="2014-04" db="EMBL/GenBank/DDBJ databases">
        <authorList>
            <consortium name="DOE Joint Genome Institute"/>
            <person name="Kuo A."/>
            <person name="Kohler A."/>
            <person name="Jargeat P."/>
            <person name="Nagy L.G."/>
            <person name="Floudas D."/>
            <person name="Copeland A."/>
            <person name="Barry K.W."/>
            <person name="Cichocki N."/>
            <person name="Veneault-Fourrey C."/>
            <person name="LaButti K."/>
            <person name="Lindquist E.A."/>
            <person name="Lipzen A."/>
            <person name="Lundell T."/>
            <person name="Morin E."/>
            <person name="Murat C."/>
            <person name="Sun H."/>
            <person name="Tunlid A."/>
            <person name="Henrissat B."/>
            <person name="Grigoriev I.V."/>
            <person name="Hibbett D.S."/>
            <person name="Martin F."/>
            <person name="Nordberg H.P."/>
            <person name="Cantor M.N."/>
            <person name="Hua S.X."/>
        </authorList>
    </citation>
    <scope>NUCLEOTIDE SEQUENCE [LARGE SCALE GENOMIC DNA]</scope>
    <source>
        <strain evidence="2 3">Ve08.2h10</strain>
    </source>
</reference>
<feature type="region of interest" description="Disordered" evidence="1">
    <location>
        <begin position="201"/>
        <end position="291"/>
    </location>
</feature>
<evidence type="ECO:0000256" key="1">
    <source>
        <dbReference type="SAM" id="MobiDB-lite"/>
    </source>
</evidence>
<sequence>MALEGPSCSQEYMDRVVNKYFSTFHWKLKVTEDPAPSRTVESGAPAPENLSSIEAKQKSHKVLAMHKAICSWLGYCIKTHKKIRRLVKPENNLGPFKERCAAKGKKGKQIAMFPGMHDSLGMHVTLLVEGPEPRKQGQITVLSMHEGADHSPVPRNWQLHDKQKYKVVTRMFQDYLSMCYTQEEHNACKLPPSLEGLIAFGNDTPPDNNVPMTPATSGEIKEARAQASQEETAQKKYKETSPRSPQASPKVNDKESDNSHLDKESHTLPQCQPSPLGTENRHDVVEPQHSPNEVDTVSFLDWFHTAVMYLHTPNLPICYQELLSANIRCGTCTQQQRLSRCPSLVDIKSMYWLPPIRDLNKFRTEFWAWWSTLQPKWRVLPLQPSTLPTTREVAGNWTTLDKPRLNGFLSILAALKWWGSGLVETGRQTDLWDAMVNNVCWVINWIINSCLSHSDSSSSKKHPLSMVAGLDNHNKKKKPQR</sequence>
<reference evidence="3" key="2">
    <citation type="submission" date="2015-01" db="EMBL/GenBank/DDBJ databases">
        <title>Evolutionary Origins and Diversification of the Mycorrhizal Mutualists.</title>
        <authorList>
            <consortium name="DOE Joint Genome Institute"/>
            <consortium name="Mycorrhizal Genomics Consortium"/>
            <person name="Kohler A."/>
            <person name="Kuo A."/>
            <person name="Nagy L.G."/>
            <person name="Floudas D."/>
            <person name="Copeland A."/>
            <person name="Barry K.W."/>
            <person name="Cichocki N."/>
            <person name="Veneault-Fourrey C."/>
            <person name="LaButti K."/>
            <person name="Lindquist E.A."/>
            <person name="Lipzen A."/>
            <person name="Lundell T."/>
            <person name="Morin E."/>
            <person name="Murat C."/>
            <person name="Riley R."/>
            <person name="Ohm R."/>
            <person name="Sun H."/>
            <person name="Tunlid A."/>
            <person name="Henrissat B."/>
            <person name="Grigoriev I.V."/>
            <person name="Hibbett D.S."/>
            <person name="Martin F."/>
        </authorList>
    </citation>
    <scope>NUCLEOTIDE SEQUENCE [LARGE SCALE GENOMIC DNA]</scope>
    <source>
        <strain evidence="3">Ve08.2h10</strain>
    </source>
</reference>
<feature type="compositionally biased region" description="Polar residues" evidence="1">
    <location>
        <begin position="267"/>
        <end position="277"/>
    </location>
</feature>
<dbReference type="AlphaFoldDB" id="A0A0D0D0R8"/>